<dbReference type="PANTHER" id="PTHR43335">
    <property type="entry name" value="ABC TRANSPORTER, ATP-BINDING PROTEIN"/>
    <property type="match status" value="1"/>
</dbReference>
<keyword evidence="3" id="KW-0547">Nucleotide-binding</keyword>
<protein>
    <recommendedName>
        <fullName evidence="5">ABC transporter domain-containing protein</fullName>
    </recommendedName>
</protein>
<organism evidence="6">
    <name type="scientific">uncultured Desulfobacterium sp</name>
    <dbReference type="NCBI Taxonomy" id="201089"/>
    <lineage>
        <taxon>Bacteria</taxon>
        <taxon>Pseudomonadati</taxon>
        <taxon>Thermodesulfobacteriota</taxon>
        <taxon>Desulfobacteria</taxon>
        <taxon>Desulfobacterales</taxon>
        <taxon>Desulfobacteriaceae</taxon>
        <taxon>Desulfobacterium</taxon>
        <taxon>environmental samples</taxon>
    </lineage>
</organism>
<feature type="domain" description="ABC transporter" evidence="5">
    <location>
        <begin position="16"/>
        <end position="245"/>
    </location>
</feature>
<dbReference type="GO" id="GO:0005524">
    <property type="term" value="F:ATP binding"/>
    <property type="evidence" value="ECO:0007669"/>
    <property type="project" value="UniProtKB-KW"/>
</dbReference>
<evidence type="ECO:0000256" key="4">
    <source>
        <dbReference type="ARBA" id="ARBA00022840"/>
    </source>
</evidence>
<proteinExistence type="inferred from homology"/>
<keyword evidence="4" id="KW-0067">ATP-binding</keyword>
<sequence length="249" mass="27890">MRRNFTLAITMEAKMITVENLVKLYGGYTALDGLMFSVDDGDIFGFLGPNGAGKTTTIRILTGILKADSGKVIIGGHDVFEDRMAAKKIMNALPESNGYYEWMTACEYLRFFSRLYGELISKDHIYPLLADVGLKGKEGDLVRTFSRGMKQRLGIARAIVNRPKLLILDEPTNGLDPIGRRDIHDLLIELNKIHGTTIFLSTHLLDDVERLCNRIAIINYGKIVKMADVKEMKGKIEDIFFLSTGKEVL</sequence>
<dbReference type="EMBL" id="FR695866">
    <property type="protein sequence ID" value="CBX27703.1"/>
    <property type="molecule type" value="Genomic_DNA"/>
</dbReference>
<dbReference type="PROSITE" id="PS50893">
    <property type="entry name" value="ABC_TRANSPORTER_2"/>
    <property type="match status" value="1"/>
</dbReference>
<evidence type="ECO:0000256" key="1">
    <source>
        <dbReference type="ARBA" id="ARBA00005417"/>
    </source>
</evidence>
<dbReference type="InterPro" id="IPR027417">
    <property type="entry name" value="P-loop_NTPase"/>
</dbReference>
<accession>E1YAV9</accession>
<dbReference type="Pfam" id="PF00005">
    <property type="entry name" value="ABC_tran"/>
    <property type="match status" value="1"/>
</dbReference>
<dbReference type="PANTHER" id="PTHR43335:SF4">
    <property type="entry name" value="ABC TRANSPORTER, ATP-BINDING PROTEIN"/>
    <property type="match status" value="1"/>
</dbReference>
<dbReference type="Gene3D" id="3.40.50.300">
    <property type="entry name" value="P-loop containing nucleotide triphosphate hydrolases"/>
    <property type="match status" value="1"/>
</dbReference>
<dbReference type="InterPro" id="IPR003593">
    <property type="entry name" value="AAA+_ATPase"/>
</dbReference>
<comment type="similarity">
    <text evidence="1">Belongs to the ABC transporter superfamily.</text>
</comment>
<dbReference type="SUPFAM" id="SSF52540">
    <property type="entry name" value="P-loop containing nucleoside triphosphate hydrolases"/>
    <property type="match status" value="1"/>
</dbReference>
<dbReference type="AlphaFoldDB" id="E1YAV9"/>
<name>E1YAV9_9BACT</name>
<dbReference type="GO" id="GO:0016887">
    <property type="term" value="F:ATP hydrolysis activity"/>
    <property type="evidence" value="ECO:0007669"/>
    <property type="project" value="InterPro"/>
</dbReference>
<evidence type="ECO:0000256" key="2">
    <source>
        <dbReference type="ARBA" id="ARBA00022448"/>
    </source>
</evidence>
<dbReference type="SMART" id="SM00382">
    <property type="entry name" value="AAA"/>
    <property type="match status" value="1"/>
</dbReference>
<dbReference type="InterPro" id="IPR003439">
    <property type="entry name" value="ABC_transporter-like_ATP-bd"/>
</dbReference>
<keyword evidence="2" id="KW-0813">Transport</keyword>
<evidence type="ECO:0000256" key="3">
    <source>
        <dbReference type="ARBA" id="ARBA00022741"/>
    </source>
</evidence>
<evidence type="ECO:0000259" key="5">
    <source>
        <dbReference type="PROSITE" id="PS50893"/>
    </source>
</evidence>
<evidence type="ECO:0000313" key="6">
    <source>
        <dbReference type="EMBL" id="CBX27703.1"/>
    </source>
</evidence>
<gene>
    <name evidence="6" type="ORF">N47_H25250</name>
</gene>
<dbReference type="CDD" id="cd03230">
    <property type="entry name" value="ABC_DR_subfamily_A"/>
    <property type="match status" value="1"/>
</dbReference>
<reference evidence="6" key="1">
    <citation type="journal article" date="2011" name="Environ. Microbiol.">
        <title>Genomic insights into the metabolic potential of the polycyclic aromatic hydrocarbon degrading sulfate-reducing Deltaproteobacterium N47.</title>
        <authorList>
            <person name="Bergmann F."/>
            <person name="Selesi D."/>
            <person name="Weinmaier T."/>
            <person name="Tischler P."/>
            <person name="Rattei T."/>
            <person name="Meckenstock R.U."/>
        </authorList>
    </citation>
    <scope>NUCLEOTIDE SEQUENCE</scope>
</reference>